<organism evidence="8 9">
    <name type="scientific">Xanthobacter dioxanivorans</name>
    <dbReference type="NCBI Taxonomy" id="2528964"/>
    <lineage>
        <taxon>Bacteria</taxon>
        <taxon>Pseudomonadati</taxon>
        <taxon>Pseudomonadota</taxon>
        <taxon>Alphaproteobacteria</taxon>
        <taxon>Hyphomicrobiales</taxon>
        <taxon>Xanthobacteraceae</taxon>
        <taxon>Xanthobacter</taxon>
    </lineage>
</organism>
<dbReference type="NCBIfam" id="TIGR03888">
    <property type="entry name" value="nitrile_beta"/>
    <property type="match status" value="1"/>
</dbReference>
<comment type="similarity">
    <text evidence="2 5">Belongs to the nitrile hydratase subunit beta family.</text>
</comment>
<keyword evidence="3 5" id="KW-0456">Lyase</keyword>
<dbReference type="Pfam" id="PF02211">
    <property type="entry name" value="NHase_beta_C"/>
    <property type="match status" value="1"/>
</dbReference>
<dbReference type="Gene3D" id="2.30.30.50">
    <property type="match status" value="1"/>
</dbReference>
<dbReference type="EC" id="4.2.1.84" evidence="5"/>
<dbReference type="GO" id="GO:0018822">
    <property type="term" value="F:nitrile hydratase activity"/>
    <property type="evidence" value="ECO:0007669"/>
    <property type="project" value="UniProtKB-EC"/>
</dbReference>
<comment type="catalytic activity">
    <reaction evidence="4 5">
        <text>an aliphatic primary amide = an aliphatic nitrile + H2O</text>
        <dbReference type="Rhea" id="RHEA:12673"/>
        <dbReference type="ChEBI" id="CHEBI:15377"/>
        <dbReference type="ChEBI" id="CHEBI:65285"/>
        <dbReference type="ChEBI" id="CHEBI:80291"/>
        <dbReference type="EC" id="4.2.1.84"/>
    </reaction>
</comment>
<dbReference type="InterPro" id="IPR042262">
    <property type="entry name" value="CN_hydtase_beta_C"/>
</dbReference>
<feature type="domain" description="Nitrile hydratase beta subunit-like N-terminal" evidence="7">
    <location>
        <begin position="1"/>
        <end position="110"/>
    </location>
</feature>
<evidence type="ECO:0000313" key="9">
    <source>
        <dbReference type="Proteomes" id="UP000596427"/>
    </source>
</evidence>
<evidence type="ECO:0000256" key="5">
    <source>
        <dbReference type="PIRNR" id="PIRNR001427"/>
    </source>
</evidence>
<dbReference type="InterPro" id="IPR003168">
    <property type="entry name" value="Nitrile_hydratase_bsu"/>
</dbReference>
<gene>
    <name evidence="8" type="primary">nthB</name>
    <name evidence="8" type="ORF">EZH22_00910</name>
</gene>
<evidence type="ECO:0000256" key="2">
    <source>
        <dbReference type="ARBA" id="ARBA00009098"/>
    </source>
</evidence>
<dbReference type="Pfam" id="PF21006">
    <property type="entry name" value="NHase_beta_N"/>
    <property type="match status" value="1"/>
</dbReference>
<comment type="function">
    <text evidence="1 5">NHase catalyzes the hydration of various nitrile compounds to the corresponding amides.</text>
</comment>
<reference evidence="8 9" key="1">
    <citation type="submission" date="2020-10" db="EMBL/GenBank/DDBJ databases">
        <title>Degradation of 1,4-Dioxane by Xanthobacter sp. YN2, via a Novel Group-2 Soluble Di-Iron Monooxygenase.</title>
        <authorList>
            <person name="Ma F."/>
            <person name="Wang Y."/>
            <person name="Yang J."/>
            <person name="Guo H."/>
            <person name="Su D."/>
            <person name="Yu L."/>
        </authorList>
    </citation>
    <scope>NUCLEOTIDE SEQUENCE [LARGE SCALE GENOMIC DNA]</scope>
    <source>
        <strain evidence="8 9">YN2</strain>
    </source>
</reference>
<dbReference type="EMBL" id="CP063362">
    <property type="protein sequence ID" value="QRG07044.1"/>
    <property type="molecule type" value="Genomic_DNA"/>
</dbReference>
<proteinExistence type="inferred from homology"/>
<dbReference type="Proteomes" id="UP000596427">
    <property type="component" value="Chromosome"/>
</dbReference>
<dbReference type="Gene3D" id="1.10.472.20">
    <property type="entry name" value="Nitrile hydratase, beta subunit"/>
    <property type="match status" value="1"/>
</dbReference>
<dbReference type="RefSeq" id="WP_203193956.1">
    <property type="nucleotide sequence ID" value="NZ_CP063362.1"/>
</dbReference>
<keyword evidence="9" id="KW-1185">Reference proteome</keyword>
<dbReference type="InterPro" id="IPR049054">
    <property type="entry name" value="CN_hydtase_beta-like_N"/>
</dbReference>
<dbReference type="KEGG" id="xdi:EZH22_00910"/>
<name>A0A974SJA6_9HYPH</name>
<evidence type="ECO:0000259" key="6">
    <source>
        <dbReference type="Pfam" id="PF02211"/>
    </source>
</evidence>
<accession>A0A974SJA6</accession>
<dbReference type="AlphaFoldDB" id="A0A974SJA6"/>
<dbReference type="PIRSF" id="PIRSF001427">
    <property type="entry name" value="NHase_beta"/>
    <property type="match status" value="1"/>
</dbReference>
<dbReference type="SUPFAM" id="SSF50090">
    <property type="entry name" value="Electron transport accessory proteins"/>
    <property type="match status" value="1"/>
</dbReference>
<feature type="domain" description="Nitrile hydratase beta subunit" evidence="6">
    <location>
        <begin position="123"/>
        <end position="218"/>
    </location>
</feature>
<evidence type="ECO:0000313" key="8">
    <source>
        <dbReference type="EMBL" id="QRG07044.1"/>
    </source>
</evidence>
<protein>
    <recommendedName>
        <fullName evidence="5">Nitrile hydratase subunit beta</fullName>
        <shortName evidence="5">NHase</shortName>
        <ecNumber evidence="5">4.2.1.84</ecNumber>
    </recommendedName>
</protein>
<evidence type="ECO:0000259" key="7">
    <source>
        <dbReference type="Pfam" id="PF21006"/>
    </source>
</evidence>
<evidence type="ECO:0000256" key="4">
    <source>
        <dbReference type="ARBA" id="ARBA00044877"/>
    </source>
</evidence>
<dbReference type="GO" id="GO:0046914">
    <property type="term" value="F:transition metal ion binding"/>
    <property type="evidence" value="ECO:0007669"/>
    <property type="project" value="InterPro"/>
</dbReference>
<sequence length="220" mass="24183">MNGAHDLGGMEGFGPVVPEPVHIPFHSTWERRVLANTLACMAMGVWNIDAMRASREKLPPAEYLTSSYFEIWFKGLVSRLVAEGLVSRAEVESGISQGPGRPVPSVLTAERVLPALAAGAQYTREPDRPARFAAGAPVRTRQMNPSHHTRLPRYARGKAGVIEAVRGFFVFADANAQGLGPQPQWLYTVRFDGRELWGSESDPTLSVTIEAWESYLEPPI</sequence>
<evidence type="ECO:0000256" key="3">
    <source>
        <dbReference type="ARBA" id="ARBA00023239"/>
    </source>
</evidence>
<evidence type="ECO:0000256" key="1">
    <source>
        <dbReference type="ARBA" id="ARBA00004042"/>
    </source>
</evidence>
<dbReference type="InterPro" id="IPR024690">
    <property type="entry name" value="CN_hydtase_beta_dom_C"/>
</dbReference>
<dbReference type="InterPro" id="IPR008990">
    <property type="entry name" value="Elect_transpt_acc-like_dom_sf"/>
</dbReference>